<dbReference type="InterPro" id="IPR026843">
    <property type="entry name" value="SbcD_C"/>
</dbReference>
<dbReference type="GO" id="GO:0004519">
    <property type="term" value="F:endonuclease activity"/>
    <property type="evidence" value="ECO:0007669"/>
    <property type="project" value="UniProtKB-KW"/>
</dbReference>
<sequence>MKILHTADWHVGKVLKGRPRIDEHRAVLRELVESAREEDVDAVIVAGDVFDTSAPTPEAQSLVMPTLMALREEGRDVIVLAGNHDNPHLFDVYRPVLGALGVHVVGTFRRPDQGGTLSFTARSGEPVQLAVLPFLSHRYVVRAAEVLSGTAAEHNRDYAERVGMLIGALTKGFSADTVNLVTTHGTLPGGKLGGGEREAQSIFSYYFEATAFPASTQYVALGHLHRRQQIPGACPIWYSGSPLAVDFGEERNSPGALLVTVEAGRPAVVREVAVDSARSLATVRGSLEKLEAMADELGEAWLRVVVEEKPRPGLAEAVREILPNALDVDIDERFRPTSPQRRGNTDGGSPRSPRELFRDYLTDTGRDDGEVAALFDRLYDEVTS</sequence>
<dbReference type="SUPFAM" id="SSF56300">
    <property type="entry name" value="Metallo-dependent phosphatases"/>
    <property type="match status" value="1"/>
</dbReference>
<dbReference type="Pfam" id="PF00149">
    <property type="entry name" value="Metallophos"/>
    <property type="match status" value="1"/>
</dbReference>
<accession>A0A8J3U1L3</accession>
<dbReference type="InterPro" id="IPR050535">
    <property type="entry name" value="DNA_Repair-Maintenance_Comp"/>
</dbReference>
<protein>
    <recommendedName>
        <fullName evidence="3 7">Nuclease SbcCD subunit D</fullName>
    </recommendedName>
</protein>
<dbReference type="PANTHER" id="PTHR30337:SF0">
    <property type="entry name" value="NUCLEASE SBCCD SUBUNIT D"/>
    <property type="match status" value="1"/>
</dbReference>
<dbReference type="InterPro" id="IPR004593">
    <property type="entry name" value="SbcD"/>
</dbReference>
<feature type="domain" description="Nuclease SbcCD subunit D C-terminal" evidence="10">
    <location>
        <begin position="278"/>
        <end position="363"/>
    </location>
</feature>
<dbReference type="GO" id="GO:0006310">
    <property type="term" value="P:DNA recombination"/>
    <property type="evidence" value="ECO:0007669"/>
    <property type="project" value="UniProtKB-KW"/>
</dbReference>
<evidence type="ECO:0000256" key="6">
    <source>
        <dbReference type="ARBA" id="ARBA00022839"/>
    </source>
</evidence>
<evidence type="ECO:0000256" key="1">
    <source>
        <dbReference type="ARBA" id="ARBA00010555"/>
    </source>
</evidence>
<dbReference type="Proteomes" id="UP000622547">
    <property type="component" value="Unassembled WGS sequence"/>
</dbReference>
<comment type="function">
    <text evidence="7">SbcCD cleaves DNA hairpin structures. These structures can inhibit DNA replication and are intermediates in certain DNA recombination reactions. The complex acts as a 3'-&gt;5' double strand exonuclease that can open hairpins. It also has a 5' single-strand endonuclease activity.</text>
</comment>
<dbReference type="GO" id="GO:0006260">
    <property type="term" value="P:DNA replication"/>
    <property type="evidence" value="ECO:0007669"/>
    <property type="project" value="UniProtKB-KW"/>
</dbReference>
<keyword evidence="7" id="KW-0255">Endonuclease</keyword>
<feature type="domain" description="Calcineurin-like phosphoesterase" evidence="9">
    <location>
        <begin position="1"/>
        <end position="115"/>
    </location>
</feature>
<dbReference type="AlphaFoldDB" id="A0A8J3U1L3"/>
<keyword evidence="7" id="KW-0235">DNA replication</keyword>
<comment type="caution">
    <text evidence="11">The sequence shown here is derived from an EMBL/GenBank/DDBJ whole genome shotgun (WGS) entry which is preliminary data.</text>
</comment>
<evidence type="ECO:0000256" key="8">
    <source>
        <dbReference type="SAM" id="MobiDB-lite"/>
    </source>
</evidence>
<feature type="region of interest" description="Disordered" evidence="8">
    <location>
        <begin position="330"/>
        <end position="356"/>
    </location>
</feature>
<evidence type="ECO:0000259" key="10">
    <source>
        <dbReference type="Pfam" id="PF12320"/>
    </source>
</evidence>
<reference evidence="11 12" key="1">
    <citation type="submission" date="2021-01" db="EMBL/GenBank/DDBJ databases">
        <title>Whole genome shotgun sequence of Planotetraspora phitsanulokensis NBRC 104273.</title>
        <authorList>
            <person name="Komaki H."/>
            <person name="Tamura T."/>
        </authorList>
    </citation>
    <scope>NUCLEOTIDE SEQUENCE [LARGE SCALE GENOMIC DNA]</scope>
    <source>
        <strain evidence="11 12">NBRC 104273</strain>
    </source>
</reference>
<dbReference type="PANTHER" id="PTHR30337">
    <property type="entry name" value="COMPONENT OF ATP-DEPENDENT DSDNA EXONUCLEASE"/>
    <property type="match status" value="1"/>
</dbReference>
<evidence type="ECO:0000256" key="5">
    <source>
        <dbReference type="ARBA" id="ARBA00022801"/>
    </source>
</evidence>
<evidence type="ECO:0000256" key="7">
    <source>
        <dbReference type="RuleBase" id="RU363069"/>
    </source>
</evidence>
<dbReference type="Pfam" id="PF12320">
    <property type="entry name" value="SbcD_C"/>
    <property type="match status" value="1"/>
</dbReference>
<comment type="similarity">
    <text evidence="1 7">Belongs to the SbcD family.</text>
</comment>
<evidence type="ECO:0000256" key="4">
    <source>
        <dbReference type="ARBA" id="ARBA00022722"/>
    </source>
</evidence>
<keyword evidence="7" id="KW-0233">DNA recombination</keyword>
<organism evidence="11 12">
    <name type="scientific">Planotetraspora phitsanulokensis</name>
    <dbReference type="NCBI Taxonomy" id="575192"/>
    <lineage>
        <taxon>Bacteria</taxon>
        <taxon>Bacillati</taxon>
        <taxon>Actinomycetota</taxon>
        <taxon>Actinomycetes</taxon>
        <taxon>Streptosporangiales</taxon>
        <taxon>Streptosporangiaceae</taxon>
        <taxon>Planotetraspora</taxon>
    </lineage>
</organism>
<dbReference type="RefSeq" id="WP_204072263.1">
    <property type="nucleotide sequence ID" value="NZ_BAABHI010000012.1"/>
</dbReference>
<gene>
    <name evidence="11" type="primary">sbcD_1</name>
    <name evidence="7" type="synonym">sbcD</name>
    <name evidence="11" type="ORF">Pph01_15690</name>
</gene>
<evidence type="ECO:0000256" key="2">
    <source>
        <dbReference type="ARBA" id="ARBA00011322"/>
    </source>
</evidence>
<dbReference type="NCBIfam" id="TIGR00619">
    <property type="entry name" value="sbcd"/>
    <property type="match status" value="1"/>
</dbReference>
<keyword evidence="4 7" id="KW-0540">Nuclease</keyword>
<evidence type="ECO:0000259" key="9">
    <source>
        <dbReference type="Pfam" id="PF00149"/>
    </source>
</evidence>
<dbReference type="EMBL" id="BOOP01000004">
    <property type="protein sequence ID" value="GII36566.1"/>
    <property type="molecule type" value="Genomic_DNA"/>
</dbReference>
<dbReference type="InterPro" id="IPR029052">
    <property type="entry name" value="Metallo-depent_PP-like"/>
</dbReference>
<name>A0A8J3U1L3_9ACTN</name>
<dbReference type="InterPro" id="IPR004843">
    <property type="entry name" value="Calcineurin-like_PHP"/>
</dbReference>
<dbReference type="GO" id="GO:0008408">
    <property type="term" value="F:3'-5' exonuclease activity"/>
    <property type="evidence" value="ECO:0007669"/>
    <property type="project" value="InterPro"/>
</dbReference>
<comment type="subunit">
    <text evidence="2 7">Heterodimer of SbcC and SbcD.</text>
</comment>
<keyword evidence="5 7" id="KW-0378">Hydrolase</keyword>
<evidence type="ECO:0000313" key="12">
    <source>
        <dbReference type="Proteomes" id="UP000622547"/>
    </source>
</evidence>
<dbReference type="InterPro" id="IPR041796">
    <property type="entry name" value="Mre11_N"/>
</dbReference>
<dbReference type="CDD" id="cd00840">
    <property type="entry name" value="MPP_Mre11_N"/>
    <property type="match status" value="1"/>
</dbReference>
<keyword evidence="6 7" id="KW-0269">Exonuclease</keyword>
<dbReference type="Gene3D" id="3.60.21.10">
    <property type="match status" value="1"/>
</dbReference>
<evidence type="ECO:0000256" key="3">
    <source>
        <dbReference type="ARBA" id="ARBA00013365"/>
    </source>
</evidence>
<proteinExistence type="inferred from homology"/>
<keyword evidence="12" id="KW-1185">Reference proteome</keyword>
<evidence type="ECO:0000313" key="11">
    <source>
        <dbReference type="EMBL" id="GII36566.1"/>
    </source>
</evidence>